<name>A0AAD8I0I3_9APIA</name>
<dbReference type="Gene3D" id="1.10.10.60">
    <property type="entry name" value="Homeodomain-like"/>
    <property type="match status" value="1"/>
</dbReference>
<evidence type="ECO:0000313" key="7">
    <source>
        <dbReference type="Proteomes" id="UP001237642"/>
    </source>
</evidence>
<keyword evidence="3" id="KW-0804">Transcription</keyword>
<feature type="compositionally biased region" description="Basic and acidic residues" evidence="5">
    <location>
        <begin position="32"/>
        <end position="42"/>
    </location>
</feature>
<dbReference type="PANTHER" id="PTHR31442:SF40">
    <property type="entry name" value="HOMEODOMAIN-LIKE SUPERFAMILY PROTEIN"/>
    <property type="match status" value="1"/>
</dbReference>
<keyword evidence="2" id="KW-0805">Transcription regulation</keyword>
<dbReference type="InterPro" id="IPR009057">
    <property type="entry name" value="Homeodomain-like_sf"/>
</dbReference>
<reference evidence="6" key="1">
    <citation type="submission" date="2023-02" db="EMBL/GenBank/DDBJ databases">
        <title>Genome of toxic invasive species Heracleum sosnowskyi carries increased number of genes despite the absence of recent whole-genome duplications.</title>
        <authorList>
            <person name="Schelkunov M."/>
            <person name="Shtratnikova V."/>
            <person name="Makarenko M."/>
            <person name="Klepikova A."/>
            <person name="Omelchenko D."/>
            <person name="Novikova G."/>
            <person name="Obukhova E."/>
            <person name="Bogdanov V."/>
            <person name="Penin A."/>
            <person name="Logacheva M."/>
        </authorList>
    </citation>
    <scope>NUCLEOTIDE SEQUENCE</scope>
    <source>
        <strain evidence="6">Hsosn_3</strain>
        <tissue evidence="6">Leaf</tissue>
    </source>
</reference>
<feature type="compositionally biased region" description="Low complexity" evidence="5">
    <location>
        <begin position="15"/>
        <end position="31"/>
    </location>
</feature>
<proteinExistence type="predicted"/>
<dbReference type="SUPFAM" id="SSF46689">
    <property type="entry name" value="Homeodomain-like"/>
    <property type="match status" value="1"/>
</dbReference>
<dbReference type="Proteomes" id="UP001237642">
    <property type="component" value="Unassembled WGS sequence"/>
</dbReference>
<organism evidence="6 7">
    <name type="scientific">Heracleum sosnowskyi</name>
    <dbReference type="NCBI Taxonomy" id="360622"/>
    <lineage>
        <taxon>Eukaryota</taxon>
        <taxon>Viridiplantae</taxon>
        <taxon>Streptophyta</taxon>
        <taxon>Embryophyta</taxon>
        <taxon>Tracheophyta</taxon>
        <taxon>Spermatophyta</taxon>
        <taxon>Magnoliopsida</taxon>
        <taxon>eudicotyledons</taxon>
        <taxon>Gunneridae</taxon>
        <taxon>Pentapetalae</taxon>
        <taxon>asterids</taxon>
        <taxon>campanulids</taxon>
        <taxon>Apiales</taxon>
        <taxon>Apiaceae</taxon>
        <taxon>Apioideae</taxon>
        <taxon>apioid superclade</taxon>
        <taxon>Tordylieae</taxon>
        <taxon>Tordyliinae</taxon>
        <taxon>Heracleum</taxon>
    </lineage>
</organism>
<dbReference type="InterPro" id="IPR006447">
    <property type="entry name" value="Myb_dom_plants"/>
</dbReference>
<dbReference type="InterPro" id="IPR044841">
    <property type="entry name" value="LUX/BOA-like"/>
</dbReference>
<dbReference type="PANTHER" id="PTHR31442">
    <property type="entry name" value="HOMEODOMAIN-LIKE SUPERFAMILY PROTEIN-RELATED"/>
    <property type="match status" value="1"/>
</dbReference>
<feature type="region of interest" description="Disordered" evidence="5">
    <location>
        <begin position="429"/>
        <end position="460"/>
    </location>
</feature>
<comment type="subcellular location">
    <subcellularLocation>
        <location evidence="1">Nucleus</location>
    </subcellularLocation>
</comment>
<protein>
    <submittedName>
        <fullName evidence="6">HTH myb-type domain-containing protein</fullName>
    </submittedName>
</protein>
<evidence type="ECO:0000256" key="2">
    <source>
        <dbReference type="ARBA" id="ARBA00023015"/>
    </source>
</evidence>
<sequence>MEDKELNKESGVEPSNKTDTSSGDDSNSTSENVKRKERKESSSDPDSNGDQDDSHAHKKQRLIWTGEMHQKFLDAIAQIGHDRAFPKKIVEVMNVPGLTRENVASHLQKYRICLKKVQEGMNKYYQGPNIETNGTRAPYAYDSLLGTSQHHFMGYSQLASRNYLSTSSCHSSIYGLGSAIGTSRVRLAPPSYSSFDVSSLNIRPGNVPNQYNQMTEVNKNIQGHCDDKRNKLFSILNGGPTRNTPIDHATSSSANNSAFIGLTIASDGKSLFLGSSDRSKIVTAENYSAKRNDFHFQESALPPLPYSNIDNYCQDSSLPPLPSFSTEDQFGESSLPSLLEFHVENSWQQLETGENEQISWQQLQTNTEDDPINFIHQQETFGTNETEDRSTSTYLEQQHCLQSMPWEILENADMEMIKKILSNNHASNSLSSLPAPSNPNPNMTSYLLNNNLNKKEDPLPPLPSDIPWNLYPDSNTSNPVAHATNQQSLLPPLFSETQWNVTPDVSTMPPSDNILDHQNLLPSVPFEIFWNLDQDHVPPTYNIVPPSLSETHEGANQQLPSLPDSMVSQVIAQPIATYLSQSDCFAFEGDVNCLEEGIGDSSPGLFSFSGLHDTISND</sequence>
<dbReference type="GO" id="GO:0005634">
    <property type="term" value="C:nucleus"/>
    <property type="evidence" value="ECO:0007669"/>
    <property type="project" value="UniProtKB-SubCell"/>
</dbReference>
<gene>
    <name evidence="6" type="ORF">POM88_032434</name>
</gene>
<reference evidence="6" key="2">
    <citation type="submission" date="2023-05" db="EMBL/GenBank/DDBJ databases">
        <authorList>
            <person name="Schelkunov M.I."/>
        </authorList>
    </citation>
    <scope>NUCLEOTIDE SEQUENCE</scope>
    <source>
        <strain evidence="6">Hsosn_3</strain>
        <tissue evidence="6">Leaf</tissue>
    </source>
</reference>
<feature type="compositionally biased region" description="Polar residues" evidence="5">
    <location>
        <begin position="443"/>
        <end position="452"/>
    </location>
</feature>
<keyword evidence="7" id="KW-1185">Reference proteome</keyword>
<keyword evidence="4" id="KW-0539">Nucleus</keyword>
<feature type="compositionally biased region" description="Basic and acidic residues" evidence="5">
    <location>
        <begin position="1"/>
        <end position="11"/>
    </location>
</feature>
<dbReference type="GO" id="GO:0003700">
    <property type="term" value="F:DNA-binding transcription factor activity"/>
    <property type="evidence" value="ECO:0007669"/>
    <property type="project" value="InterPro"/>
</dbReference>
<dbReference type="FunFam" id="1.10.10.60:FF:000007">
    <property type="entry name" value="Two-component response regulator"/>
    <property type="match status" value="1"/>
</dbReference>
<dbReference type="GO" id="GO:0003677">
    <property type="term" value="F:DNA binding"/>
    <property type="evidence" value="ECO:0007669"/>
    <property type="project" value="InterPro"/>
</dbReference>
<evidence type="ECO:0000256" key="3">
    <source>
        <dbReference type="ARBA" id="ARBA00023163"/>
    </source>
</evidence>
<accession>A0AAD8I0I3</accession>
<evidence type="ECO:0000256" key="1">
    <source>
        <dbReference type="ARBA" id="ARBA00004123"/>
    </source>
</evidence>
<evidence type="ECO:0000256" key="5">
    <source>
        <dbReference type="SAM" id="MobiDB-lite"/>
    </source>
</evidence>
<evidence type="ECO:0000256" key="4">
    <source>
        <dbReference type="ARBA" id="ARBA00023242"/>
    </source>
</evidence>
<comment type="caution">
    <text evidence="6">The sequence shown here is derived from an EMBL/GenBank/DDBJ whole genome shotgun (WGS) entry which is preliminary data.</text>
</comment>
<dbReference type="NCBIfam" id="TIGR01557">
    <property type="entry name" value="myb_SHAQKYF"/>
    <property type="match status" value="1"/>
</dbReference>
<evidence type="ECO:0000313" key="6">
    <source>
        <dbReference type="EMBL" id="KAK1376241.1"/>
    </source>
</evidence>
<dbReference type="AlphaFoldDB" id="A0AAD8I0I3"/>
<feature type="region of interest" description="Disordered" evidence="5">
    <location>
        <begin position="1"/>
        <end position="58"/>
    </location>
</feature>
<dbReference type="EMBL" id="JAUIZM010000007">
    <property type="protein sequence ID" value="KAK1376241.1"/>
    <property type="molecule type" value="Genomic_DNA"/>
</dbReference>